<dbReference type="RefSeq" id="XP_028488788.1">
    <property type="nucleotide sequence ID" value="XM_028629408.1"/>
</dbReference>
<dbReference type="VEuPathDB" id="FungiDB:C8Q69DRAFT_449980"/>
<reference evidence="2 3" key="1">
    <citation type="journal article" date="2018" name="Front. Microbiol.">
        <title>Genomic and genetic insights into a cosmopolitan fungus, Paecilomyces variotii (Eurotiales).</title>
        <authorList>
            <person name="Urquhart A.S."/>
            <person name="Mondo S.J."/>
            <person name="Makela M.R."/>
            <person name="Hane J.K."/>
            <person name="Wiebenga A."/>
            <person name="He G."/>
            <person name="Mihaltcheva S."/>
            <person name="Pangilinan J."/>
            <person name="Lipzen A."/>
            <person name="Barry K."/>
            <person name="de Vries R.P."/>
            <person name="Grigoriev I.V."/>
            <person name="Idnurm A."/>
        </authorList>
    </citation>
    <scope>NUCLEOTIDE SEQUENCE [LARGE SCALE GENOMIC DNA]</scope>
    <source>
        <strain evidence="2 3">CBS 101075</strain>
    </source>
</reference>
<sequence length="169" mass="19384">MASRDSQDTAVDRDNSPPSILWAHQIRRENTHLADKMDDLATLVSSTVEAAVAGRNSVEQLHTTAKGLLDDNRSLRERLATLERANTEIKLRMENLERDNERLHDVLDVMDRKWTNRLKEEITVLRDMKKDILTEAEEMLELQHTTIDLRFEAVDLRIGAILDIVKAGM</sequence>
<dbReference type="GeneID" id="39598685"/>
<keyword evidence="1" id="KW-0175">Coiled coil</keyword>
<proteinExistence type="predicted"/>
<feature type="coiled-coil region" evidence="1">
    <location>
        <begin position="65"/>
        <end position="113"/>
    </location>
</feature>
<accession>A0A443I4W4</accession>
<keyword evidence="3" id="KW-1185">Reference proteome</keyword>
<name>A0A443I4W4_BYSSP</name>
<protein>
    <submittedName>
        <fullName evidence="2">Uncharacterized protein</fullName>
    </submittedName>
</protein>
<evidence type="ECO:0000313" key="3">
    <source>
        <dbReference type="Proteomes" id="UP000283841"/>
    </source>
</evidence>
<dbReference type="Proteomes" id="UP000283841">
    <property type="component" value="Unassembled WGS sequence"/>
</dbReference>
<evidence type="ECO:0000256" key="1">
    <source>
        <dbReference type="SAM" id="Coils"/>
    </source>
</evidence>
<comment type="caution">
    <text evidence="2">The sequence shown here is derived from an EMBL/GenBank/DDBJ whole genome shotgun (WGS) entry which is preliminary data.</text>
</comment>
<dbReference type="AlphaFoldDB" id="A0A443I4W4"/>
<evidence type="ECO:0000313" key="2">
    <source>
        <dbReference type="EMBL" id="RWQ99143.1"/>
    </source>
</evidence>
<organism evidence="2 3">
    <name type="scientific">Byssochlamys spectabilis</name>
    <name type="common">Paecilomyces variotii</name>
    <dbReference type="NCBI Taxonomy" id="264951"/>
    <lineage>
        <taxon>Eukaryota</taxon>
        <taxon>Fungi</taxon>
        <taxon>Dikarya</taxon>
        <taxon>Ascomycota</taxon>
        <taxon>Pezizomycotina</taxon>
        <taxon>Eurotiomycetes</taxon>
        <taxon>Eurotiomycetidae</taxon>
        <taxon>Eurotiales</taxon>
        <taxon>Thermoascaceae</taxon>
        <taxon>Paecilomyces</taxon>
    </lineage>
</organism>
<gene>
    <name evidence="2" type="ORF">C8Q69DRAFT_449980</name>
</gene>
<dbReference type="EMBL" id="RCNU01000001">
    <property type="protein sequence ID" value="RWQ99143.1"/>
    <property type="molecule type" value="Genomic_DNA"/>
</dbReference>